<keyword evidence="3" id="KW-0808">Transferase</keyword>
<name>A0A3P6B933_BRACM</name>
<dbReference type="Gene3D" id="3.40.1180.10">
    <property type="entry name" value="Decaprenyl diphosphate synthase-like"/>
    <property type="match status" value="1"/>
</dbReference>
<evidence type="ECO:0000256" key="2">
    <source>
        <dbReference type="ARBA" id="ARBA00005432"/>
    </source>
</evidence>
<comment type="cofactor">
    <cofactor evidence="1">
        <name>Mg(2+)</name>
        <dbReference type="ChEBI" id="CHEBI:18420"/>
    </cofactor>
</comment>
<dbReference type="EMBL" id="LR031574">
    <property type="protein sequence ID" value="VDC95684.1"/>
    <property type="molecule type" value="Genomic_DNA"/>
</dbReference>
<accession>A0A3P6B933</accession>
<evidence type="ECO:0000256" key="3">
    <source>
        <dbReference type="ARBA" id="ARBA00022679"/>
    </source>
</evidence>
<dbReference type="GO" id="GO:0016765">
    <property type="term" value="F:transferase activity, transferring alkyl or aryl (other than methyl) groups"/>
    <property type="evidence" value="ECO:0007669"/>
    <property type="project" value="InterPro"/>
</dbReference>
<dbReference type="AlphaFoldDB" id="A0A3P6B933"/>
<evidence type="ECO:0000256" key="1">
    <source>
        <dbReference type="ARBA" id="ARBA00001946"/>
    </source>
</evidence>
<evidence type="ECO:0008006" key="5">
    <source>
        <dbReference type="Google" id="ProtNLM"/>
    </source>
</evidence>
<sequence length="77" mass="8604">MGQIRHMCVGINQILEQIHGVSRRCLFWVISMGPLPTHLAFIMDGNRRYAKKQGLEDGSGHKPGSLRSCRCYSTATS</sequence>
<proteinExistence type="inferred from homology"/>
<comment type="similarity">
    <text evidence="2">Belongs to the UPP synthase family.</text>
</comment>
<dbReference type="InterPro" id="IPR001441">
    <property type="entry name" value="UPP_synth-like"/>
</dbReference>
<protein>
    <recommendedName>
        <fullName evidence="5">Alkyl transferase</fullName>
    </recommendedName>
</protein>
<gene>
    <name evidence="4" type="ORF">BRAA07T28137Z</name>
</gene>
<organism evidence="4">
    <name type="scientific">Brassica campestris</name>
    <name type="common">Field mustard</name>
    <dbReference type="NCBI Taxonomy" id="3711"/>
    <lineage>
        <taxon>Eukaryota</taxon>
        <taxon>Viridiplantae</taxon>
        <taxon>Streptophyta</taxon>
        <taxon>Embryophyta</taxon>
        <taxon>Tracheophyta</taxon>
        <taxon>Spermatophyta</taxon>
        <taxon>Magnoliopsida</taxon>
        <taxon>eudicotyledons</taxon>
        <taxon>Gunneridae</taxon>
        <taxon>Pentapetalae</taxon>
        <taxon>rosids</taxon>
        <taxon>malvids</taxon>
        <taxon>Brassicales</taxon>
        <taxon>Brassicaceae</taxon>
        <taxon>Brassiceae</taxon>
        <taxon>Brassica</taxon>
    </lineage>
</organism>
<reference evidence="4" key="1">
    <citation type="submission" date="2018-11" db="EMBL/GenBank/DDBJ databases">
        <authorList>
            <consortium name="Genoscope - CEA"/>
            <person name="William W."/>
        </authorList>
    </citation>
    <scope>NUCLEOTIDE SEQUENCE</scope>
</reference>
<evidence type="ECO:0000313" key="4">
    <source>
        <dbReference type="EMBL" id="VDC95684.1"/>
    </source>
</evidence>
<dbReference type="SUPFAM" id="SSF64005">
    <property type="entry name" value="Undecaprenyl diphosphate synthase"/>
    <property type="match status" value="1"/>
</dbReference>
<dbReference type="PANTHER" id="PTHR10291:SF43">
    <property type="entry name" value="DEHYDRODOLICHYL DIPHOSPHATE SYNTHASE COMPLEX SUBUNIT DHDDS"/>
    <property type="match status" value="1"/>
</dbReference>
<dbReference type="InterPro" id="IPR036424">
    <property type="entry name" value="UPP_synth-like_sf"/>
</dbReference>
<dbReference type="PANTHER" id="PTHR10291">
    <property type="entry name" value="DEHYDRODOLICHYL DIPHOSPHATE SYNTHASE FAMILY MEMBER"/>
    <property type="match status" value="1"/>
</dbReference>